<dbReference type="KEGG" id="asoc:CB4_03516"/>
<accession>A0A0U5B032</accession>
<organism evidence="1 2">
    <name type="scientific">Aneurinibacillus soli</name>
    <dbReference type="NCBI Taxonomy" id="1500254"/>
    <lineage>
        <taxon>Bacteria</taxon>
        <taxon>Bacillati</taxon>
        <taxon>Bacillota</taxon>
        <taxon>Bacilli</taxon>
        <taxon>Bacillales</taxon>
        <taxon>Paenibacillaceae</taxon>
        <taxon>Aneurinibacillus group</taxon>
        <taxon>Aneurinibacillus</taxon>
    </lineage>
</organism>
<protein>
    <submittedName>
        <fullName evidence="1">Uncharacterized protein</fullName>
    </submittedName>
</protein>
<proteinExistence type="predicted"/>
<sequence length="505" mass="57836">MRKKWKIMCWLLLLLAMFGAILFFITRTDAYRLSYDVTGNPLPDYHFNLSGWVEHVTPVITSKTYKNAVYTYHDYRQNSRLFRLTTIKLANGDVLYFARHYQAADAGTVTLSVVAHESAIESIHTFVPGKPASWLVGHSLPASIQSTVYVDGPRLSYRIGSAEVYRPLTHTVIEEQPGRETTVETRSSANQTYHISLPADAQTFATTWGTFSSGRLLNWEDEDALETSLEIEFANQQKLHMDGSYSIIPNNYEPASPTSYYRNPANGEGLRAVKYADDRRKGTLFMDIATHLAYCAAASQNADGFWPTYPRSQWLYHEYGIDYMYMDNRRNADNTTFLLRYQQMFHDPVIAQSLRRFDAYIIPYVDRYKRQIAGRTISFIPDYIGSTTIKASHTSLNHLTANMNYLLEAYLADGDNVKKEAAFTLLSALDVTKVRWIRPDSNFYYALTPALTPYFSGEDYYKLTRDDLLESQALLTRITGKPSNTITYLITQKEKWMEAHPVETN</sequence>
<dbReference type="OrthoDB" id="1736525at2"/>
<dbReference type="Proteomes" id="UP000217696">
    <property type="component" value="Chromosome"/>
</dbReference>
<name>A0A0U5B032_9BACL</name>
<evidence type="ECO:0000313" key="1">
    <source>
        <dbReference type="EMBL" id="BAU29329.1"/>
    </source>
</evidence>
<gene>
    <name evidence="1" type="ORF">CB4_03516</name>
</gene>
<reference evidence="1 2" key="1">
    <citation type="submission" date="2015-12" db="EMBL/GenBank/DDBJ databases">
        <title>Genome sequence of Aneurinibacillus soli.</title>
        <authorList>
            <person name="Lee J.S."/>
            <person name="Lee K.C."/>
            <person name="Kim K.K."/>
            <person name="Lee B.W."/>
        </authorList>
    </citation>
    <scope>NUCLEOTIDE SEQUENCE [LARGE SCALE GENOMIC DNA]</scope>
    <source>
        <strain evidence="1 2">CB4</strain>
    </source>
</reference>
<dbReference type="AlphaFoldDB" id="A0A0U5B032"/>
<keyword evidence="2" id="KW-1185">Reference proteome</keyword>
<evidence type="ECO:0000313" key="2">
    <source>
        <dbReference type="Proteomes" id="UP000217696"/>
    </source>
</evidence>
<dbReference type="EMBL" id="AP017312">
    <property type="protein sequence ID" value="BAU29329.1"/>
    <property type="molecule type" value="Genomic_DNA"/>
</dbReference>
<dbReference type="RefSeq" id="WP_096467015.1">
    <property type="nucleotide sequence ID" value="NZ_AP017312.1"/>
</dbReference>